<dbReference type="EMBL" id="CP032514">
    <property type="protein sequence ID" value="AYD90013.1"/>
    <property type="molecule type" value="Genomic_DNA"/>
</dbReference>
<feature type="domain" description="Periplasmic binding protein" evidence="5">
    <location>
        <begin position="62"/>
        <end position="361"/>
    </location>
</feature>
<keyword evidence="3" id="KW-0732">Signal</keyword>
<dbReference type="InterPro" id="IPR025997">
    <property type="entry name" value="SBP_2_dom"/>
</dbReference>
<dbReference type="Gene3D" id="3.40.50.2300">
    <property type="match status" value="2"/>
</dbReference>
<evidence type="ECO:0000256" key="1">
    <source>
        <dbReference type="ARBA" id="ARBA00004196"/>
    </source>
</evidence>
<evidence type="ECO:0000256" key="2">
    <source>
        <dbReference type="ARBA" id="ARBA00007639"/>
    </source>
</evidence>
<protein>
    <submittedName>
        <fullName evidence="6">LacI family transcriptional regulator</fullName>
    </submittedName>
</protein>
<dbReference type="PANTHER" id="PTHR46847:SF1">
    <property type="entry name" value="D-ALLOSE-BINDING PERIPLASMIC PROTEIN-RELATED"/>
    <property type="match status" value="1"/>
</dbReference>
<dbReference type="PROSITE" id="PS51318">
    <property type="entry name" value="TAT"/>
    <property type="match status" value="1"/>
</dbReference>
<dbReference type="Proteomes" id="UP000273001">
    <property type="component" value="Chromosome"/>
</dbReference>
<comment type="similarity">
    <text evidence="2">Belongs to the bacterial solute-binding protein 2 family.</text>
</comment>
<comment type="subcellular location">
    <subcellularLocation>
        <location evidence="1">Cell envelope</location>
    </subcellularLocation>
</comment>
<feature type="compositionally biased region" description="Low complexity" evidence="4">
    <location>
        <begin position="1"/>
        <end position="17"/>
    </location>
</feature>
<evidence type="ECO:0000259" key="5">
    <source>
        <dbReference type="Pfam" id="PF13407"/>
    </source>
</evidence>
<dbReference type="SUPFAM" id="SSF53822">
    <property type="entry name" value="Periplasmic binding protein-like I"/>
    <property type="match status" value="1"/>
</dbReference>
<evidence type="ECO:0000313" key="6">
    <source>
        <dbReference type="EMBL" id="AYD90013.1"/>
    </source>
</evidence>
<dbReference type="RefSeq" id="WP_120204710.1">
    <property type="nucleotide sequence ID" value="NZ_CP032514.1"/>
</dbReference>
<organism evidence="6 7">
    <name type="scientific">Actinomyces lilanjuaniae</name>
    <dbReference type="NCBI Taxonomy" id="2321394"/>
    <lineage>
        <taxon>Bacteria</taxon>
        <taxon>Bacillati</taxon>
        <taxon>Actinomycetota</taxon>
        <taxon>Actinomycetes</taxon>
        <taxon>Actinomycetales</taxon>
        <taxon>Actinomycetaceae</taxon>
        <taxon>Actinomyces</taxon>
    </lineage>
</organism>
<dbReference type="Pfam" id="PF13407">
    <property type="entry name" value="Peripla_BP_4"/>
    <property type="match status" value="1"/>
</dbReference>
<evidence type="ECO:0000256" key="4">
    <source>
        <dbReference type="SAM" id="MobiDB-lite"/>
    </source>
</evidence>
<dbReference type="InterPro" id="IPR006311">
    <property type="entry name" value="TAT_signal"/>
</dbReference>
<evidence type="ECO:0000256" key="3">
    <source>
        <dbReference type="ARBA" id="ARBA00022729"/>
    </source>
</evidence>
<gene>
    <name evidence="6" type="ORF">D5R93_08240</name>
</gene>
<dbReference type="InterPro" id="IPR028082">
    <property type="entry name" value="Peripla_BP_I"/>
</dbReference>
<feature type="region of interest" description="Disordered" evidence="4">
    <location>
        <begin position="1"/>
        <end position="25"/>
    </location>
</feature>
<reference evidence="6 7" key="1">
    <citation type="submission" date="2018-09" db="EMBL/GenBank/DDBJ databases">
        <authorList>
            <person name="Li J."/>
        </authorList>
    </citation>
    <scope>NUCLEOTIDE SEQUENCE [LARGE SCALE GENOMIC DNA]</scope>
    <source>
        <strain evidence="6 7">2129</strain>
    </source>
</reference>
<accession>A0ABM6Z3W9</accession>
<sequence>MNPAVNPTTLTTRTAPAAPVPDGAPAPARRAVLAATLAAAGALTLAACSQGSGSNATMKVIIIAKSYQNQFYQAAFRGAQDAADELNVQLETNGPDAESNVSQQVEQLSAAVNQGPAAIALAACQPDAVQDALVSARSRDIPVIGFDSGVPDDASGAVVATATTDNTVAGGNVATNLAQDKSLVSAVTSATADSPAVIGVLAQDSTSGSIVQRVDGFVDTLVTELEALDGLAGAVDVSGQQRWTQASSEPARVRIVVTVPPTTSQADIQSAATSVLSTTGLVALFAANQDAVNGVISATGDATALDRSSGTYKDLLVVGFDAGRSQKDAVSSGAFLGSVTQDPYQMGYQAVTLAVRAANGETVQDVDTGSHWYTASNIDDTEISELLYD</sequence>
<name>A0ABM6Z3W9_9ACTO</name>
<dbReference type="PANTHER" id="PTHR46847">
    <property type="entry name" value="D-ALLOSE-BINDING PERIPLASMIC PROTEIN-RELATED"/>
    <property type="match status" value="1"/>
</dbReference>
<keyword evidence="7" id="KW-1185">Reference proteome</keyword>
<proteinExistence type="inferred from homology"/>
<evidence type="ECO:0000313" key="7">
    <source>
        <dbReference type="Proteomes" id="UP000273001"/>
    </source>
</evidence>